<sequence>MSDNEKSQIEKRGSTRRTFLKNSGLAVGGLILGGAVGSIFDGNSDSDVKTEQKNQTQGNNPNEALMFFYPEEYQTTAAAAERIFPKDETGPGALELNAAIYIDHQLNSGWGVNEKDYKLGPYYKPEPTQGEQVKLYRKDLFRLGLKELNAYSNKNYQKKFTDLDATGQDEVLAAFEKGEASSLSGVSSSAFFQLLRTLTIEGVYADPLYGGNKEMLGWQMRKYPGSRMGYTKEIQSKDFVKLDPNSLQSHMKH</sequence>
<dbReference type="EMBL" id="LNNH01000012">
    <property type="protein sequence ID" value="KWW21301.1"/>
    <property type="molecule type" value="Genomic_DNA"/>
</dbReference>
<evidence type="ECO:0000313" key="1">
    <source>
        <dbReference type="EMBL" id="KWW21301.1"/>
    </source>
</evidence>
<dbReference type="NCBIfam" id="TIGR01409">
    <property type="entry name" value="TAT_signal_seq"/>
    <property type="match status" value="1"/>
</dbReference>
<dbReference type="PROSITE" id="PS51318">
    <property type="entry name" value="TAT"/>
    <property type="match status" value="1"/>
</dbReference>
<keyword evidence="2" id="KW-1185">Reference proteome</keyword>
<name>A0A120GQG6_9BACI</name>
<gene>
    <name evidence="1" type="ORF">AS888_17055</name>
</gene>
<dbReference type="AlphaFoldDB" id="A0A120GQG6"/>
<reference evidence="1 2" key="1">
    <citation type="submission" date="2015-11" db="EMBL/GenBank/DDBJ databases">
        <title>Genome Sequence of Bacillus simplex strain VanAntwerpen2.</title>
        <authorList>
            <person name="Couger M.B."/>
        </authorList>
    </citation>
    <scope>NUCLEOTIDE SEQUENCE [LARGE SCALE GENOMIC DNA]</scope>
    <source>
        <strain evidence="1 2">VanAntwerpen02</strain>
    </source>
</reference>
<dbReference type="Pfam" id="PF13618">
    <property type="entry name" value="Gluconate_2-dh3"/>
    <property type="match status" value="1"/>
</dbReference>
<accession>A0A120GQG6</accession>
<evidence type="ECO:0000313" key="2">
    <source>
        <dbReference type="Proteomes" id="UP000064189"/>
    </source>
</evidence>
<proteinExistence type="predicted"/>
<dbReference type="Proteomes" id="UP000064189">
    <property type="component" value="Unassembled WGS sequence"/>
</dbReference>
<comment type="caution">
    <text evidence="1">The sequence shown here is derived from an EMBL/GenBank/DDBJ whole genome shotgun (WGS) entry which is preliminary data.</text>
</comment>
<organism evidence="1 2">
    <name type="scientific">Peribacillus simplex</name>
    <dbReference type="NCBI Taxonomy" id="1478"/>
    <lineage>
        <taxon>Bacteria</taxon>
        <taxon>Bacillati</taxon>
        <taxon>Bacillota</taxon>
        <taxon>Bacilli</taxon>
        <taxon>Bacillales</taxon>
        <taxon>Bacillaceae</taxon>
        <taxon>Peribacillus</taxon>
    </lineage>
</organism>
<dbReference type="InterPro" id="IPR006311">
    <property type="entry name" value="TAT_signal"/>
</dbReference>
<dbReference type="RefSeq" id="WP_061141652.1">
    <property type="nucleotide sequence ID" value="NZ_LNNH01000012.1"/>
</dbReference>
<dbReference type="InterPro" id="IPR027056">
    <property type="entry name" value="Gluconate_2DH_su3"/>
</dbReference>
<dbReference type="InterPro" id="IPR019546">
    <property type="entry name" value="TAT_signal_bac_arc"/>
</dbReference>
<protein>
    <submittedName>
        <fullName evidence="1">Dehydrogenase</fullName>
    </submittedName>
</protein>